<dbReference type="InterPro" id="IPR011963">
    <property type="entry name" value="DHB_AMP_lig"/>
</dbReference>
<evidence type="ECO:0000256" key="1">
    <source>
        <dbReference type="ARBA" id="ARBA00004924"/>
    </source>
</evidence>
<dbReference type="SUPFAM" id="SSF56801">
    <property type="entry name" value="Acetyl-CoA synthetase-like"/>
    <property type="match status" value="1"/>
</dbReference>
<dbReference type="InterPro" id="IPR042099">
    <property type="entry name" value="ANL_N_sf"/>
</dbReference>
<proteinExistence type="predicted"/>
<dbReference type="AlphaFoldDB" id="C7LGL9"/>
<dbReference type="InterPro" id="IPR045851">
    <property type="entry name" value="AMP-bd_C_sf"/>
</dbReference>
<evidence type="ECO:0000259" key="4">
    <source>
        <dbReference type="Pfam" id="PF13193"/>
    </source>
</evidence>
<comment type="pathway">
    <text evidence="1">Siderophore biosynthesis.</text>
</comment>
<keyword evidence="5" id="KW-0808">Transferase</keyword>
<dbReference type="KEGG" id="bmr:BMI_II15"/>
<reference evidence="5 6" key="1">
    <citation type="journal article" date="2009" name="BMC Genomics">
        <title>Brucella microti: the genome sequence of an emerging pathogen.</title>
        <authorList>
            <person name="Audic S."/>
            <person name="Lescot M."/>
            <person name="Claverie J.-M."/>
            <person name="Scholz H.C."/>
        </authorList>
    </citation>
    <scope>NUCLEOTIDE SEQUENCE [LARGE SCALE GENOMIC DNA]</scope>
    <source>
        <strain evidence="5 6">CCM 4915</strain>
    </source>
</reference>
<dbReference type="InterPro" id="IPR020845">
    <property type="entry name" value="AMP-binding_CS"/>
</dbReference>
<keyword evidence="2 5" id="KW-0436">Ligase</keyword>
<sequence>MCASLPGRGSWKPPARIPNGPKYRPSLAPCCVPAAFRPETEPLHVFVSTHYPTQSRFALRARKLHSFLFQAEQVMTIEFTHWPPARERLYREKGYWIDKPLTRALEEQAAMRPDAPAILCGERRFTYAELDRLSSNLASRLAAAGIGKGDTALVQLPNIAEFYIVFFALMKAGIAPVNALFSHRKLELGAYASQIEPRLLIGSRQHELFMDDAFARDLGKNLSAPLLTLFAGEADPASSLDHWIATPADKAVPFSPTGAGEVAFFQLSGGSTGTPKLIPRTHNDYDYSVRASAEICALTPQTRFLCALPTAHNYPMSSPGALGVFHAGGCVVMAPNPEPLNCFSIIERHGVNMVALVPPAVALWLQAAPDHLAALSSLKLVQVGGASFAEALARQVPQVLGCKLQQVFGMAEGLVNYTRLDDPDEIVFTTQGRPISPDDEIRIVDEDGEPVAEGQPGMLATRGPYTFCGYYRSPEHNAQVFDSEGFYYSGDVVQRTPEGYLRVVGRVKDQINRGGEKVAAEEIENLILLHPDVTHAALVAMQDELLGEKSCAFIVSRNPDLKPPVLRRHLLALGVAEYKLPDRIRLIETMPLTAVGKIDKKHLRKLSSPSSPG</sequence>
<dbReference type="GO" id="GO:0016779">
    <property type="term" value="F:nucleotidyltransferase activity"/>
    <property type="evidence" value="ECO:0007669"/>
    <property type="project" value="UniProtKB-KW"/>
</dbReference>
<protein>
    <submittedName>
        <fullName evidence="5">2,3-dihydroxybenzoate-AMP ligase</fullName>
        <ecNumber evidence="5">2.3.1.-</ecNumber>
        <ecNumber evidence="5">2.7.7.58</ecNumber>
    </submittedName>
</protein>
<dbReference type="NCBIfam" id="NF008192">
    <property type="entry name" value="PRK10946.1"/>
    <property type="match status" value="1"/>
</dbReference>
<dbReference type="EC" id="2.7.7.58" evidence="5"/>
<feature type="domain" description="AMP-dependent synthetase/ligase" evidence="3">
    <location>
        <begin position="105"/>
        <end position="471"/>
    </location>
</feature>
<dbReference type="HOGENOM" id="CLU_000022_59_7_5"/>
<dbReference type="InterPro" id="IPR050237">
    <property type="entry name" value="ATP-dep_AMP-bd_enzyme"/>
</dbReference>
<organism evidence="5 6">
    <name type="scientific">Brucella microti (strain BCCN 7-01 / CAPM 6434 / CCM 4915)</name>
    <dbReference type="NCBI Taxonomy" id="568815"/>
    <lineage>
        <taxon>Bacteria</taxon>
        <taxon>Pseudomonadati</taxon>
        <taxon>Pseudomonadota</taxon>
        <taxon>Alphaproteobacteria</taxon>
        <taxon>Hyphomicrobiales</taxon>
        <taxon>Brucellaceae</taxon>
        <taxon>Brucella/Ochrobactrum group</taxon>
        <taxon>Brucella</taxon>
    </lineage>
</organism>
<dbReference type="Gene3D" id="3.30.300.30">
    <property type="match status" value="1"/>
</dbReference>
<dbReference type="FunFam" id="2.30.38.10:FF:000003">
    <property type="entry name" value="Vibriobactin-specific 2,3-dihydroxybenzoate-AMP ligase"/>
    <property type="match status" value="1"/>
</dbReference>
<dbReference type="EC" id="2.3.1.-" evidence="5"/>
<dbReference type="NCBIfam" id="TIGR02275">
    <property type="entry name" value="DHB_AMP_lig"/>
    <property type="match status" value="1"/>
</dbReference>
<accession>C7LGL9</accession>
<keyword evidence="6" id="KW-1185">Reference proteome</keyword>
<evidence type="ECO:0000313" key="5">
    <source>
        <dbReference type="EMBL" id="ACU49157.1"/>
    </source>
</evidence>
<dbReference type="PANTHER" id="PTHR43767">
    <property type="entry name" value="LONG-CHAIN-FATTY-ACID--COA LIGASE"/>
    <property type="match status" value="1"/>
</dbReference>
<dbReference type="InterPro" id="IPR025110">
    <property type="entry name" value="AMP-bd_C"/>
</dbReference>
<dbReference type="PROSITE" id="PS00455">
    <property type="entry name" value="AMP_BINDING"/>
    <property type="match status" value="1"/>
</dbReference>
<dbReference type="Proteomes" id="UP000002188">
    <property type="component" value="Chromosome 2"/>
</dbReference>
<dbReference type="Gene3D" id="3.40.50.12780">
    <property type="entry name" value="N-terminal domain of ligase-like"/>
    <property type="match status" value="1"/>
</dbReference>
<gene>
    <name evidence="5" type="primary">entE</name>
    <name evidence="5" type="ordered locus">BMI_II15</name>
</gene>
<dbReference type="EMBL" id="CP001579">
    <property type="protein sequence ID" value="ACU49157.1"/>
    <property type="molecule type" value="Genomic_DNA"/>
</dbReference>
<dbReference type="Pfam" id="PF13193">
    <property type="entry name" value="AMP-binding_C"/>
    <property type="match status" value="1"/>
</dbReference>
<dbReference type="GO" id="GO:0016746">
    <property type="term" value="F:acyltransferase activity"/>
    <property type="evidence" value="ECO:0007669"/>
    <property type="project" value="UniProtKB-KW"/>
</dbReference>
<name>C7LGL9_BRUMC</name>
<dbReference type="CDD" id="cd05920">
    <property type="entry name" value="23DHB-AMP_lg"/>
    <property type="match status" value="1"/>
</dbReference>
<dbReference type="InterPro" id="IPR000873">
    <property type="entry name" value="AMP-dep_synth/lig_dom"/>
</dbReference>
<dbReference type="Pfam" id="PF00501">
    <property type="entry name" value="AMP-binding"/>
    <property type="match status" value="1"/>
</dbReference>
<keyword evidence="5" id="KW-0012">Acyltransferase</keyword>
<evidence type="ECO:0000313" key="6">
    <source>
        <dbReference type="Proteomes" id="UP000002188"/>
    </source>
</evidence>
<feature type="domain" description="AMP-binding enzyme C-terminal" evidence="4">
    <location>
        <begin position="522"/>
        <end position="597"/>
    </location>
</feature>
<dbReference type="GO" id="GO:0008668">
    <property type="term" value="F:2,3-dihydroxybenzoate--[aryl-carrier protein] ligase"/>
    <property type="evidence" value="ECO:0007669"/>
    <property type="project" value="InterPro"/>
</dbReference>
<evidence type="ECO:0000259" key="3">
    <source>
        <dbReference type="Pfam" id="PF00501"/>
    </source>
</evidence>
<dbReference type="PANTHER" id="PTHR43767:SF1">
    <property type="entry name" value="NONRIBOSOMAL PEPTIDE SYNTHASE PES1 (EUROFUNG)-RELATED"/>
    <property type="match status" value="1"/>
</dbReference>
<keyword evidence="5" id="KW-0548">Nucleotidyltransferase</keyword>
<dbReference type="GO" id="GO:0019290">
    <property type="term" value="P:siderophore biosynthetic process"/>
    <property type="evidence" value="ECO:0007669"/>
    <property type="project" value="InterPro"/>
</dbReference>
<evidence type="ECO:0000256" key="2">
    <source>
        <dbReference type="ARBA" id="ARBA00022598"/>
    </source>
</evidence>